<evidence type="ECO:0000313" key="2">
    <source>
        <dbReference type="EMBL" id="PVI01329.1"/>
    </source>
</evidence>
<dbReference type="EMBL" id="KZ805359">
    <property type="protein sequence ID" value="PVI01329.1"/>
    <property type="molecule type" value="Genomic_DNA"/>
</dbReference>
<sequence length="392" mass="42972">MHLPGFFAMATAIASTFFLPTSAATTEELVGDFIDMATDIAGTIFPQPNPATKVELVGDLITMSDDGFYPRVLVLEDSTILAGYSSKRGAIVRPSHDNGKTWGEETIVLAPHPPPNKTEDFNNVFLYQLPNKNILCTYRRHIRTPDKKRILELNIEVYQSTDGGKTWGFLSSIYHDVRKEGAIGVWEPFLRMDMDGKLEVYWSFEKSPKNQDSVKRVSKDNGKTWGPILTELTGGGLEARDGMVGIVAQDKANKDLLMVLETNVKNPMKVWALDSTTGGGKWGNRRIIFDPTSEKHPKKQAGGPAIVKVNGTMVVSFMTDQDAPTGDAYPNYKEGVHMKVITSGDDGKTWGEATTAIKNASWGAVTVVGDEVMVVGAQYLTGKAVAQKIIIR</sequence>
<accession>A0A2V1DTE9</accession>
<dbReference type="CDD" id="cd15482">
    <property type="entry name" value="Sialidase_non-viral"/>
    <property type="match status" value="2"/>
</dbReference>
<dbReference type="PANTHER" id="PTHR38792">
    <property type="entry name" value="BNR/ASP-BOX REPEAT DOMAIN PROTEIN (AFU_ORTHOLOGUE AFUA_7G06430)-RELATED"/>
    <property type="match status" value="1"/>
</dbReference>
<dbReference type="Gene3D" id="2.120.10.10">
    <property type="match status" value="1"/>
</dbReference>
<dbReference type="SUPFAM" id="SSF50939">
    <property type="entry name" value="Sialidases"/>
    <property type="match status" value="1"/>
</dbReference>
<feature type="chain" id="PRO_5016084930" evidence="1">
    <location>
        <begin position="24"/>
        <end position="392"/>
    </location>
</feature>
<feature type="signal peptide" evidence="1">
    <location>
        <begin position="1"/>
        <end position="23"/>
    </location>
</feature>
<evidence type="ECO:0000256" key="1">
    <source>
        <dbReference type="SAM" id="SignalP"/>
    </source>
</evidence>
<reference evidence="2 3" key="1">
    <citation type="journal article" date="2018" name="Sci. Rep.">
        <title>Comparative genomics provides insights into the lifestyle and reveals functional heterogeneity of dark septate endophytic fungi.</title>
        <authorList>
            <person name="Knapp D.G."/>
            <person name="Nemeth J.B."/>
            <person name="Barry K."/>
            <person name="Hainaut M."/>
            <person name="Henrissat B."/>
            <person name="Johnson J."/>
            <person name="Kuo A."/>
            <person name="Lim J.H.P."/>
            <person name="Lipzen A."/>
            <person name="Nolan M."/>
            <person name="Ohm R.A."/>
            <person name="Tamas L."/>
            <person name="Grigoriev I.V."/>
            <person name="Spatafora J.W."/>
            <person name="Nagy L.G."/>
            <person name="Kovacs G.M."/>
        </authorList>
    </citation>
    <scope>NUCLEOTIDE SEQUENCE [LARGE SCALE GENOMIC DNA]</scope>
    <source>
        <strain evidence="2 3">DSE2036</strain>
    </source>
</reference>
<dbReference type="PANTHER" id="PTHR38792:SF3">
    <property type="entry name" value="BNR_ASP-BOX REPEAT DOMAIN PROTEIN (AFU_ORTHOLOGUE AFUA_7G06430)-RELATED"/>
    <property type="match status" value="1"/>
</dbReference>
<dbReference type="OrthoDB" id="2739686at2759"/>
<keyword evidence="2" id="KW-0378">Hydrolase</keyword>
<evidence type="ECO:0000313" key="3">
    <source>
        <dbReference type="Proteomes" id="UP000244855"/>
    </source>
</evidence>
<dbReference type="AlphaFoldDB" id="A0A2V1DTE9"/>
<keyword evidence="3" id="KW-1185">Reference proteome</keyword>
<proteinExistence type="predicted"/>
<protein>
    <submittedName>
        <fullName evidence="2">Glycoside hydrolase family 93 protein</fullName>
    </submittedName>
</protein>
<keyword evidence="1" id="KW-0732">Signal</keyword>
<organism evidence="2 3">
    <name type="scientific">Periconia macrospinosa</name>
    <dbReference type="NCBI Taxonomy" id="97972"/>
    <lineage>
        <taxon>Eukaryota</taxon>
        <taxon>Fungi</taxon>
        <taxon>Dikarya</taxon>
        <taxon>Ascomycota</taxon>
        <taxon>Pezizomycotina</taxon>
        <taxon>Dothideomycetes</taxon>
        <taxon>Pleosporomycetidae</taxon>
        <taxon>Pleosporales</taxon>
        <taxon>Massarineae</taxon>
        <taxon>Periconiaceae</taxon>
        <taxon>Periconia</taxon>
    </lineage>
</organism>
<dbReference type="STRING" id="97972.A0A2V1DTE9"/>
<dbReference type="InterPro" id="IPR036278">
    <property type="entry name" value="Sialidase_sf"/>
</dbReference>
<gene>
    <name evidence="2" type="ORF">DM02DRAFT_613733</name>
</gene>
<name>A0A2V1DTE9_9PLEO</name>
<dbReference type="GO" id="GO:0016787">
    <property type="term" value="F:hydrolase activity"/>
    <property type="evidence" value="ECO:0007669"/>
    <property type="project" value="UniProtKB-KW"/>
</dbReference>
<dbReference type="Proteomes" id="UP000244855">
    <property type="component" value="Unassembled WGS sequence"/>
</dbReference>